<accession>A0A8S5N494</accession>
<organism evidence="1">
    <name type="scientific">Siphoviridae sp. ctlSa24</name>
    <dbReference type="NCBI Taxonomy" id="2826447"/>
    <lineage>
        <taxon>Viruses</taxon>
        <taxon>Duplodnaviria</taxon>
        <taxon>Heunggongvirae</taxon>
        <taxon>Uroviricota</taxon>
        <taxon>Caudoviricetes</taxon>
    </lineage>
</organism>
<proteinExistence type="predicted"/>
<dbReference type="EMBL" id="BK015053">
    <property type="protein sequence ID" value="DAD89135.1"/>
    <property type="molecule type" value="Genomic_DNA"/>
</dbReference>
<name>A0A8S5N494_9CAUD</name>
<protein>
    <submittedName>
        <fullName evidence="1">Uncharacterized protein</fullName>
    </submittedName>
</protein>
<sequence length="162" mass="18897">MVFVIKHGNMYFKKINDHSSMMGYLNRHHPIYTFEFKASQKEAMTFKNYGAARKFMKEHGVTGNVVEVAAAPKPFKINKMDSNIGHNRLDALYDSILLKTRDDIEEMIADSENNFKHMARDILQVRTVTLNVFLRNPYEIGWQTRKKIMDRLESYFEGAGIK</sequence>
<reference evidence="1" key="1">
    <citation type="journal article" date="2021" name="Proc. Natl. Acad. Sci. U.S.A.">
        <title>A Catalog of Tens of Thousands of Viruses from Human Metagenomes Reveals Hidden Associations with Chronic Diseases.</title>
        <authorList>
            <person name="Tisza M.J."/>
            <person name="Buck C.B."/>
        </authorList>
    </citation>
    <scope>NUCLEOTIDE SEQUENCE</scope>
    <source>
        <strain evidence="1">CtlSa24</strain>
    </source>
</reference>
<evidence type="ECO:0000313" key="1">
    <source>
        <dbReference type="EMBL" id="DAD89135.1"/>
    </source>
</evidence>